<dbReference type="EMBL" id="FZOL01000017">
    <property type="protein sequence ID" value="SNS86157.1"/>
    <property type="molecule type" value="Genomic_DNA"/>
</dbReference>
<keyword evidence="3" id="KW-1185">Reference proteome</keyword>
<reference evidence="3" key="1">
    <citation type="submission" date="2017-06" db="EMBL/GenBank/DDBJ databases">
        <authorList>
            <person name="Varghese N."/>
            <person name="Submissions S."/>
        </authorList>
    </citation>
    <scope>NUCLEOTIDE SEQUENCE [LARGE SCALE GENOMIC DNA]</scope>
    <source>
        <strain evidence="3">DSM 22348</strain>
    </source>
</reference>
<proteinExistence type="predicted"/>
<feature type="transmembrane region" description="Helical" evidence="1">
    <location>
        <begin position="6"/>
        <end position="28"/>
    </location>
</feature>
<organism evidence="2 3">
    <name type="scientific">Pseudomonas japonica</name>
    <dbReference type="NCBI Taxonomy" id="256466"/>
    <lineage>
        <taxon>Bacteria</taxon>
        <taxon>Pseudomonadati</taxon>
        <taxon>Pseudomonadota</taxon>
        <taxon>Gammaproteobacteria</taxon>
        <taxon>Pseudomonadales</taxon>
        <taxon>Pseudomonadaceae</taxon>
        <taxon>Pseudomonas</taxon>
    </lineage>
</organism>
<dbReference type="Proteomes" id="UP000198407">
    <property type="component" value="Unassembled WGS sequence"/>
</dbReference>
<evidence type="ECO:0000313" key="3">
    <source>
        <dbReference type="Proteomes" id="UP000198407"/>
    </source>
</evidence>
<sequence length="54" mass="6027">LVRTTFVWAFWEGILAGLVMVGVAINWVRLSNDPESWAAIDAASLSQRFSKAFK</sequence>
<name>A0A239HXT1_9PSED</name>
<dbReference type="AlphaFoldDB" id="A0A239HXT1"/>
<feature type="non-terminal residue" evidence="2">
    <location>
        <position position="1"/>
    </location>
</feature>
<keyword evidence="1" id="KW-0812">Transmembrane</keyword>
<gene>
    <name evidence="2" type="ORF">SAMN05444352_1171</name>
</gene>
<accession>A0A239HXT1</accession>
<keyword evidence="1" id="KW-0472">Membrane</keyword>
<evidence type="ECO:0000256" key="1">
    <source>
        <dbReference type="SAM" id="Phobius"/>
    </source>
</evidence>
<evidence type="ECO:0000313" key="2">
    <source>
        <dbReference type="EMBL" id="SNS86157.1"/>
    </source>
</evidence>
<keyword evidence="1" id="KW-1133">Transmembrane helix</keyword>
<protein>
    <submittedName>
        <fullName evidence="2">Uncharacterized protein</fullName>
    </submittedName>
</protein>